<dbReference type="EMBL" id="BMPI01000001">
    <property type="protein sequence ID" value="GGM04573.1"/>
    <property type="molecule type" value="Genomic_DNA"/>
</dbReference>
<dbReference type="CDD" id="cd19946">
    <property type="entry name" value="GlpA-like_Fer2_BFD-like"/>
    <property type="match status" value="1"/>
</dbReference>
<dbReference type="RefSeq" id="WP_190247751.1">
    <property type="nucleotide sequence ID" value="NZ_BMPI01000001.1"/>
</dbReference>
<name>A0A917SZ43_9ACTN</name>
<comment type="caution">
    <text evidence="4">The sequence shown here is derived from an EMBL/GenBank/DDBJ whole genome shotgun (WGS) entry which is preliminary data.</text>
</comment>
<dbReference type="Proteomes" id="UP000642070">
    <property type="component" value="Unassembled WGS sequence"/>
</dbReference>
<organism evidence="4 5">
    <name type="scientific">Dactylosporangium sucinum</name>
    <dbReference type="NCBI Taxonomy" id="1424081"/>
    <lineage>
        <taxon>Bacteria</taxon>
        <taxon>Bacillati</taxon>
        <taxon>Actinomycetota</taxon>
        <taxon>Actinomycetes</taxon>
        <taxon>Micromonosporales</taxon>
        <taxon>Micromonosporaceae</taxon>
        <taxon>Dactylosporangium</taxon>
    </lineage>
</organism>
<keyword evidence="1" id="KW-0560">Oxidoreductase</keyword>
<dbReference type="PANTHER" id="PTHR42949">
    <property type="entry name" value="ANAEROBIC GLYCEROL-3-PHOSPHATE DEHYDROGENASE SUBUNIT B"/>
    <property type="match status" value="1"/>
</dbReference>
<dbReference type="AlphaFoldDB" id="A0A917SZ43"/>
<evidence type="ECO:0000313" key="5">
    <source>
        <dbReference type="Proteomes" id="UP000642070"/>
    </source>
</evidence>
<dbReference type="SUPFAM" id="SSF51905">
    <property type="entry name" value="FAD/NAD(P)-binding domain"/>
    <property type="match status" value="1"/>
</dbReference>
<feature type="domain" description="BFD-like [2Fe-2S]-binding" evidence="2">
    <location>
        <begin position="383"/>
        <end position="434"/>
    </location>
</feature>
<dbReference type="Gene3D" id="3.50.50.60">
    <property type="entry name" value="FAD/NAD(P)-binding domain"/>
    <property type="match status" value="2"/>
</dbReference>
<dbReference type="PRINTS" id="PR00368">
    <property type="entry name" value="FADPNR"/>
</dbReference>
<dbReference type="GO" id="GO:0016491">
    <property type="term" value="F:oxidoreductase activity"/>
    <property type="evidence" value="ECO:0007669"/>
    <property type="project" value="UniProtKB-KW"/>
</dbReference>
<dbReference type="InterPro" id="IPR036188">
    <property type="entry name" value="FAD/NAD-bd_sf"/>
</dbReference>
<dbReference type="PANTHER" id="PTHR42949:SF3">
    <property type="entry name" value="ANAEROBIC GLYCEROL-3-PHOSPHATE DEHYDROGENASE SUBUNIT B"/>
    <property type="match status" value="1"/>
</dbReference>
<gene>
    <name evidence="4" type="ORF">GCM10007977_002250</name>
</gene>
<feature type="domain" description="FAD/NAD(P)-binding" evidence="3">
    <location>
        <begin position="4"/>
        <end position="317"/>
    </location>
</feature>
<accession>A0A917SZ43</accession>
<proteinExistence type="predicted"/>
<dbReference type="InterPro" id="IPR051691">
    <property type="entry name" value="Metab_Enz_Cyan_OpOx_G3PDH"/>
</dbReference>
<dbReference type="Pfam" id="PF04324">
    <property type="entry name" value="Fer2_BFD"/>
    <property type="match status" value="1"/>
</dbReference>
<dbReference type="PRINTS" id="PR00411">
    <property type="entry name" value="PNDRDTASEI"/>
</dbReference>
<reference evidence="4" key="2">
    <citation type="submission" date="2020-09" db="EMBL/GenBank/DDBJ databases">
        <authorList>
            <person name="Sun Q."/>
            <person name="Ohkuma M."/>
        </authorList>
    </citation>
    <scope>NUCLEOTIDE SEQUENCE</scope>
    <source>
        <strain evidence="4">JCM 19831</strain>
    </source>
</reference>
<dbReference type="Gene3D" id="1.10.10.1100">
    <property type="entry name" value="BFD-like [2Fe-2S]-binding domain"/>
    <property type="match status" value="1"/>
</dbReference>
<protein>
    <submittedName>
        <fullName evidence="4">Oxidase</fullName>
    </submittedName>
</protein>
<reference evidence="4" key="1">
    <citation type="journal article" date="2014" name="Int. J. Syst. Evol. Microbiol.">
        <title>Complete genome sequence of Corynebacterium casei LMG S-19264T (=DSM 44701T), isolated from a smear-ripened cheese.</title>
        <authorList>
            <consortium name="US DOE Joint Genome Institute (JGI-PGF)"/>
            <person name="Walter F."/>
            <person name="Albersmeier A."/>
            <person name="Kalinowski J."/>
            <person name="Ruckert C."/>
        </authorList>
    </citation>
    <scope>NUCLEOTIDE SEQUENCE</scope>
    <source>
        <strain evidence="4">JCM 19831</strain>
    </source>
</reference>
<dbReference type="InterPro" id="IPR017224">
    <property type="entry name" value="Opine_Oxase_asu/HCN_bsu"/>
</dbReference>
<dbReference type="InterPro" id="IPR023753">
    <property type="entry name" value="FAD/NAD-binding_dom"/>
</dbReference>
<evidence type="ECO:0000256" key="1">
    <source>
        <dbReference type="ARBA" id="ARBA00023002"/>
    </source>
</evidence>
<dbReference type="InterPro" id="IPR041854">
    <property type="entry name" value="BFD-like_2Fe2S-bd_dom_sf"/>
</dbReference>
<keyword evidence="5" id="KW-1185">Reference proteome</keyword>
<dbReference type="PIRSF" id="PIRSF037495">
    <property type="entry name" value="Opine_OX_OoxA/HcnB"/>
    <property type="match status" value="1"/>
</dbReference>
<evidence type="ECO:0000259" key="2">
    <source>
        <dbReference type="Pfam" id="PF04324"/>
    </source>
</evidence>
<dbReference type="InterPro" id="IPR007419">
    <property type="entry name" value="BFD-like_2Fe2S-bd_dom"/>
</dbReference>
<evidence type="ECO:0000313" key="4">
    <source>
        <dbReference type="EMBL" id="GGM04573.1"/>
    </source>
</evidence>
<dbReference type="Pfam" id="PF07992">
    <property type="entry name" value="Pyr_redox_2"/>
    <property type="match status" value="1"/>
</dbReference>
<sequence>MTTYDAIVIGAGPAGMSAARTAGEAGLRVALVDAAPRLGGQYHRQPPGTFHAARPQALHHGWRHFAALRDRLARLAGVTHLPDHHVWSVERADDLVTVRAVTEPRRPVGVTIRGRALLVATGGYDRQLPFPGWDLPGVLTAGAAQALLKGNLVLAGHRVVVAGSGPFLLPVAAGLGRAGATVAGVYEAARTSRFLRHASTLARNAGKVAEAARYHTTLLRHGTPVHNGWAVVAAHGDTRLDAVTVARLDRAGSPVPGTRRRVACDTLAIGYGFAPQIELLAQLGCATRVDADGSVVVDVDAGQRTDVPSVYAAGEVTGIGGAALSEVEGTIAGLAIRAAAGRPGAIPGRLLSRRTALRRFAAAMHDVYRIPAGWADWLTPATIVCRCEEVPAVHVRAAVERDGAVQLRTAKLLTRAGMGWCQGRVCGHAVAALVTRFGGRPATPADLAAWAGRPIAQPVPLRLLADAAPDPSASQP</sequence>
<evidence type="ECO:0000259" key="3">
    <source>
        <dbReference type="Pfam" id="PF07992"/>
    </source>
</evidence>